<dbReference type="Proteomes" id="UP001058003">
    <property type="component" value="Chromosome"/>
</dbReference>
<organism evidence="2 3">
    <name type="scientific">Dactylosporangium aurantiacum</name>
    <dbReference type="NCBI Taxonomy" id="35754"/>
    <lineage>
        <taxon>Bacteria</taxon>
        <taxon>Bacillati</taxon>
        <taxon>Actinomycetota</taxon>
        <taxon>Actinomycetes</taxon>
        <taxon>Micromonosporales</taxon>
        <taxon>Micromonosporaceae</taxon>
        <taxon>Dactylosporangium</taxon>
    </lineage>
</organism>
<dbReference type="RefSeq" id="WP_052388023.1">
    <property type="nucleotide sequence ID" value="NZ_CP073767.1"/>
</dbReference>
<name>A0A9Q9IDE3_9ACTN</name>
<evidence type="ECO:0000256" key="1">
    <source>
        <dbReference type="SAM" id="Phobius"/>
    </source>
</evidence>
<dbReference type="Pfam" id="PF08570">
    <property type="entry name" value="DUF1761"/>
    <property type="match status" value="1"/>
</dbReference>
<keyword evidence="1" id="KW-0812">Transmembrane</keyword>
<gene>
    <name evidence="2" type="ORF">Daura_32090</name>
</gene>
<feature type="transmembrane region" description="Helical" evidence="1">
    <location>
        <begin position="77"/>
        <end position="98"/>
    </location>
</feature>
<evidence type="ECO:0000313" key="2">
    <source>
        <dbReference type="EMBL" id="UWZ51379.1"/>
    </source>
</evidence>
<dbReference type="EMBL" id="CP073767">
    <property type="protein sequence ID" value="UWZ51379.1"/>
    <property type="molecule type" value="Genomic_DNA"/>
</dbReference>
<feature type="transmembrane region" description="Helical" evidence="1">
    <location>
        <begin position="6"/>
        <end position="23"/>
    </location>
</feature>
<sequence>MVVLGIALAAVAAFIASSVYYAVVSPAERRILGDAVLDRGRPTAWKVGTELLRTMLVAAVFAWVADQAGRLSLPESLPLALVLWAGFPVALLTGSVVWEKVAPVTAAMHAGDWLLKLLLIAAIVGALH</sequence>
<dbReference type="KEGG" id="daur:Daura_32090"/>
<evidence type="ECO:0000313" key="3">
    <source>
        <dbReference type="Proteomes" id="UP001058003"/>
    </source>
</evidence>
<feature type="transmembrane region" description="Helical" evidence="1">
    <location>
        <begin position="110"/>
        <end position="127"/>
    </location>
</feature>
<dbReference type="AlphaFoldDB" id="A0A9Q9IDE3"/>
<dbReference type="InterPro" id="IPR013879">
    <property type="entry name" value="DUF1761"/>
</dbReference>
<keyword evidence="1" id="KW-1133">Transmembrane helix</keyword>
<protein>
    <submittedName>
        <fullName evidence="2">DUF1761 domain-containing protein</fullName>
    </submittedName>
</protein>
<proteinExistence type="predicted"/>
<accession>A0A9Q9IDE3</accession>
<reference evidence="2" key="1">
    <citation type="submission" date="2021-04" db="EMBL/GenBank/DDBJ databases">
        <title>Dactylosporangium aurantiacum NRRL B-8018 full assembly.</title>
        <authorList>
            <person name="Hartkoorn R.C."/>
            <person name="Beaudoing E."/>
            <person name="Hot D."/>
        </authorList>
    </citation>
    <scope>NUCLEOTIDE SEQUENCE</scope>
    <source>
        <strain evidence="2">NRRL B-8018</strain>
    </source>
</reference>
<keyword evidence="3" id="KW-1185">Reference proteome</keyword>
<keyword evidence="1" id="KW-0472">Membrane</keyword>